<evidence type="ECO:0000256" key="1">
    <source>
        <dbReference type="SAM" id="MobiDB-lite"/>
    </source>
</evidence>
<dbReference type="GO" id="GO:0008168">
    <property type="term" value="F:methyltransferase activity"/>
    <property type="evidence" value="ECO:0007669"/>
    <property type="project" value="TreeGrafter"/>
</dbReference>
<accession>A0AAV9XIY1</accession>
<dbReference type="Pfam" id="PF13489">
    <property type="entry name" value="Methyltransf_23"/>
    <property type="match status" value="1"/>
</dbReference>
<sequence length="360" mass="40636">MSSPPGKKGSPPRGSPPGDDYAAGTTGGHQHYLIADSGDSSTEDDFWDSDTGSLMTDTTSLREQIYAQIVENGRRYNANAAGQSEYQFPVDEMEQDRLDLMHHIFKLLLHGELYISPIGENPQRILDIGTGTGIWAIEVADLFPSASVVGTDLAPIQPTWVPPNLEFQIDDCEGEWTWGKDAFDFIHIRYLRAAISDWPRLFEQAYNSLKPGGYFEFQDPDLLFLTDDGSLPEDAALTQYINYFHKACEKRGKHTLGQPQTVADELRKIGYDDVKVVCQKCPQNPWPKNQHMKTLGRYSLLNLLDGLEGFAMKLFTGALGWKKDEVDVFVMRLKQEALNKNYHMYFNYYFVSGRKPLSAV</sequence>
<evidence type="ECO:0000313" key="2">
    <source>
        <dbReference type="EMBL" id="KAK6541921.1"/>
    </source>
</evidence>
<reference evidence="2 3" key="1">
    <citation type="submission" date="2019-10" db="EMBL/GenBank/DDBJ databases">
        <authorList>
            <person name="Palmer J.M."/>
        </authorList>
    </citation>
    <scope>NUCLEOTIDE SEQUENCE [LARGE SCALE GENOMIC DNA]</scope>
    <source>
        <strain evidence="2 3">TWF694</strain>
    </source>
</reference>
<dbReference type="AlphaFoldDB" id="A0AAV9XIY1"/>
<evidence type="ECO:0008006" key="4">
    <source>
        <dbReference type="Google" id="ProtNLM"/>
    </source>
</evidence>
<feature type="region of interest" description="Disordered" evidence="1">
    <location>
        <begin position="1"/>
        <end position="54"/>
    </location>
</feature>
<dbReference type="InterPro" id="IPR029063">
    <property type="entry name" value="SAM-dependent_MTases_sf"/>
</dbReference>
<dbReference type="Proteomes" id="UP001365542">
    <property type="component" value="Unassembled WGS sequence"/>
</dbReference>
<feature type="compositionally biased region" description="Low complexity" evidence="1">
    <location>
        <begin position="1"/>
        <end position="18"/>
    </location>
</feature>
<dbReference type="EMBL" id="JAVHJO010000003">
    <property type="protein sequence ID" value="KAK6541921.1"/>
    <property type="molecule type" value="Genomic_DNA"/>
</dbReference>
<protein>
    <recommendedName>
        <fullName evidence="4">S-adenosyl-L-methionine-dependent methyltransferase</fullName>
    </recommendedName>
</protein>
<dbReference type="PANTHER" id="PTHR43591">
    <property type="entry name" value="METHYLTRANSFERASE"/>
    <property type="match status" value="1"/>
</dbReference>
<evidence type="ECO:0000313" key="3">
    <source>
        <dbReference type="Proteomes" id="UP001365542"/>
    </source>
</evidence>
<comment type="caution">
    <text evidence="2">The sequence shown here is derived from an EMBL/GenBank/DDBJ whole genome shotgun (WGS) entry which is preliminary data.</text>
</comment>
<proteinExistence type="predicted"/>
<name>A0AAV9XIY1_9PEZI</name>
<dbReference type="PANTHER" id="PTHR43591:SF24">
    <property type="entry name" value="2-METHOXY-6-POLYPRENYL-1,4-BENZOQUINOL METHYLASE, MITOCHONDRIAL"/>
    <property type="match status" value="1"/>
</dbReference>
<gene>
    <name evidence="2" type="ORF">TWF694_007697</name>
</gene>
<dbReference type="CDD" id="cd02440">
    <property type="entry name" value="AdoMet_MTases"/>
    <property type="match status" value="1"/>
</dbReference>
<dbReference type="Gene3D" id="3.40.50.150">
    <property type="entry name" value="Vaccinia Virus protein VP39"/>
    <property type="match status" value="1"/>
</dbReference>
<keyword evidence="3" id="KW-1185">Reference proteome</keyword>
<organism evidence="2 3">
    <name type="scientific">Orbilia ellipsospora</name>
    <dbReference type="NCBI Taxonomy" id="2528407"/>
    <lineage>
        <taxon>Eukaryota</taxon>
        <taxon>Fungi</taxon>
        <taxon>Dikarya</taxon>
        <taxon>Ascomycota</taxon>
        <taxon>Pezizomycotina</taxon>
        <taxon>Orbiliomycetes</taxon>
        <taxon>Orbiliales</taxon>
        <taxon>Orbiliaceae</taxon>
        <taxon>Orbilia</taxon>
    </lineage>
</organism>
<dbReference type="SUPFAM" id="SSF53335">
    <property type="entry name" value="S-adenosyl-L-methionine-dependent methyltransferases"/>
    <property type="match status" value="1"/>
</dbReference>